<name>A0A151ASP2_9CLOT</name>
<dbReference type="Proteomes" id="UP000075531">
    <property type="component" value="Unassembled WGS sequence"/>
</dbReference>
<keyword evidence="3 9" id="KW-0808">Transferase</keyword>
<dbReference type="PATRIC" id="fig|1121338.3.peg.2628"/>
<keyword evidence="6 7" id="KW-0472">Membrane</keyword>
<evidence type="ECO:0000256" key="4">
    <source>
        <dbReference type="ARBA" id="ARBA00022692"/>
    </source>
</evidence>
<dbReference type="Pfam" id="PF13727">
    <property type="entry name" value="CoA_binding_3"/>
    <property type="match status" value="1"/>
</dbReference>
<dbReference type="RefSeq" id="WP_066827220.1">
    <property type="nucleotide sequence ID" value="NZ_LTBA01000059.1"/>
</dbReference>
<dbReference type="PANTHER" id="PTHR30576:SF0">
    <property type="entry name" value="UNDECAPRENYL-PHOSPHATE N-ACETYLGALACTOSAMINYL 1-PHOSPHATE TRANSFERASE-RELATED"/>
    <property type="match status" value="1"/>
</dbReference>
<dbReference type="Pfam" id="PF02397">
    <property type="entry name" value="Bac_transf"/>
    <property type="match status" value="1"/>
</dbReference>
<comment type="similarity">
    <text evidence="2">Belongs to the bacterial sugar transferase family.</text>
</comment>
<gene>
    <name evidence="9" type="primary">wcaJ</name>
    <name evidence="9" type="ORF">CLTEP_25300</name>
</gene>
<feature type="transmembrane region" description="Helical" evidence="7">
    <location>
        <begin position="305"/>
        <end position="326"/>
    </location>
</feature>
<dbReference type="STRING" id="1121338.CLTEP_25300"/>
<evidence type="ECO:0000256" key="7">
    <source>
        <dbReference type="SAM" id="Phobius"/>
    </source>
</evidence>
<evidence type="ECO:0000256" key="2">
    <source>
        <dbReference type="ARBA" id="ARBA00006464"/>
    </source>
</evidence>
<dbReference type="NCBIfam" id="TIGR03025">
    <property type="entry name" value="EPS_sugtrans"/>
    <property type="match status" value="1"/>
</dbReference>
<evidence type="ECO:0000256" key="1">
    <source>
        <dbReference type="ARBA" id="ARBA00004141"/>
    </source>
</evidence>
<feature type="transmembrane region" description="Helical" evidence="7">
    <location>
        <begin position="109"/>
        <end position="132"/>
    </location>
</feature>
<evidence type="ECO:0000259" key="8">
    <source>
        <dbReference type="Pfam" id="PF02397"/>
    </source>
</evidence>
<accession>A0A151ASP2</accession>
<dbReference type="OrthoDB" id="9808602at2"/>
<dbReference type="Gene3D" id="3.40.50.720">
    <property type="entry name" value="NAD(P)-binding Rossmann-like Domain"/>
    <property type="match status" value="1"/>
</dbReference>
<dbReference type="InterPro" id="IPR003362">
    <property type="entry name" value="Bact_transf"/>
</dbReference>
<comment type="caution">
    <text evidence="9">The sequence shown here is derived from an EMBL/GenBank/DDBJ whole genome shotgun (WGS) entry which is preliminary data.</text>
</comment>
<evidence type="ECO:0000313" key="9">
    <source>
        <dbReference type="EMBL" id="KYH30674.1"/>
    </source>
</evidence>
<dbReference type="AlphaFoldDB" id="A0A151ASP2"/>
<organism evidence="9 10">
    <name type="scientific">Clostridium tepidiprofundi DSM 19306</name>
    <dbReference type="NCBI Taxonomy" id="1121338"/>
    <lineage>
        <taxon>Bacteria</taxon>
        <taxon>Bacillati</taxon>
        <taxon>Bacillota</taxon>
        <taxon>Clostridia</taxon>
        <taxon>Eubacteriales</taxon>
        <taxon>Clostridiaceae</taxon>
        <taxon>Clostridium</taxon>
    </lineage>
</organism>
<reference evidence="9 10" key="1">
    <citation type="submission" date="2016-02" db="EMBL/GenBank/DDBJ databases">
        <title>Genome sequence of Clostridium tepidiprofundi DSM 19306.</title>
        <authorList>
            <person name="Poehlein A."/>
            <person name="Daniel R."/>
        </authorList>
    </citation>
    <scope>NUCLEOTIDE SEQUENCE [LARGE SCALE GENOMIC DNA]</scope>
    <source>
        <strain evidence="9 10">DSM 19306</strain>
    </source>
</reference>
<dbReference type="InterPro" id="IPR017475">
    <property type="entry name" value="EPS_sugar_tfrase"/>
</dbReference>
<proteinExistence type="inferred from homology"/>
<feature type="domain" description="Bacterial sugar transferase" evidence="8">
    <location>
        <begin position="300"/>
        <end position="479"/>
    </location>
</feature>
<dbReference type="NCBIfam" id="TIGR03023">
    <property type="entry name" value="WcaJ_sugtrans"/>
    <property type="match status" value="1"/>
</dbReference>
<dbReference type="PANTHER" id="PTHR30576">
    <property type="entry name" value="COLANIC BIOSYNTHESIS UDP-GLUCOSE LIPID CARRIER TRANSFERASE"/>
    <property type="match status" value="1"/>
</dbReference>
<keyword evidence="4 7" id="KW-0812">Transmembrane</keyword>
<feature type="transmembrane region" description="Helical" evidence="7">
    <location>
        <begin position="12"/>
        <end position="30"/>
    </location>
</feature>
<evidence type="ECO:0000256" key="6">
    <source>
        <dbReference type="ARBA" id="ARBA00023136"/>
    </source>
</evidence>
<dbReference type="EC" id="2.7.8.31" evidence="9"/>
<keyword evidence="10" id="KW-1185">Reference proteome</keyword>
<feature type="transmembrane region" description="Helical" evidence="7">
    <location>
        <begin position="50"/>
        <end position="71"/>
    </location>
</feature>
<dbReference type="GO" id="GO:0089702">
    <property type="term" value="F:undecaprenyl-phosphate glucose phosphotransferase activity"/>
    <property type="evidence" value="ECO:0007669"/>
    <property type="project" value="UniProtKB-EC"/>
</dbReference>
<comment type="subcellular location">
    <subcellularLocation>
        <location evidence="1">Membrane</location>
        <topology evidence="1">Multi-pass membrane protein</topology>
    </subcellularLocation>
</comment>
<feature type="transmembrane region" description="Helical" evidence="7">
    <location>
        <begin position="83"/>
        <end position="103"/>
    </location>
</feature>
<evidence type="ECO:0000313" key="10">
    <source>
        <dbReference type="Proteomes" id="UP000075531"/>
    </source>
</evidence>
<dbReference type="EMBL" id="LTBA01000059">
    <property type="protein sequence ID" value="KYH30674.1"/>
    <property type="molecule type" value="Genomic_DNA"/>
</dbReference>
<sequence>MIKQNQRILNKVQVLLDGICILISLILAWIVRFKMGLITVKGGYLPFNQYIRPVIVILPIYLVVYNLFKLYTPRRMKSIFSEFTNLIKANVLGMMIFILYLYIIKEINYSRYLLFIFGILNILISTLERLSVRILLRKLRRSGYNIKHIIIVGYSELTQEFIKRINAHHEWGYDVVGILDDNYYEEYKIAHEQAAAASINSANVGIVNDSDVEIIGRISELEYYLNKWDIDDVFITLNLKEYDKLGNIIQSCEKCGIRTQIIPDYYKYIPAKPYVEEVDGLPIINTRYVPLDNLLNRAIKRTFDIVVSMICLMIFSPIMLATAIAIKLTSPGPIIFKQERVGLNRKKFIMYKFRSMKIQNEDDERTEWTTKNDPRKTKFGNFIRRTSIDELPQLFNVLKGDMSLIGPRPERPYFVEKFKEEIPKYMVKHQVRPGMTGWAQVNGLRGDTSIKKRIEYDIYYIENWDMKFDIKIMWYTVFRGFINKNAY</sequence>
<evidence type="ECO:0000256" key="5">
    <source>
        <dbReference type="ARBA" id="ARBA00022989"/>
    </source>
</evidence>
<protein>
    <submittedName>
        <fullName evidence="9">UDP-glucose:undecaprenyl-phosphate glucose-1-phosphate transferase</fullName>
        <ecNumber evidence="9">2.7.8.31</ecNumber>
    </submittedName>
</protein>
<dbReference type="GO" id="GO:0016020">
    <property type="term" value="C:membrane"/>
    <property type="evidence" value="ECO:0007669"/>
    <property type="project" value="UniProtKB-SubCell"/>
</dbReference>
<evidence type="ECO:0000256" key="3">
    <source>
        <dbReference type="ARBA" id="ARBA00022679"/>
    </source>
</evidence>
<keyword evidence="5 7" id="KW-1133">Transmembrane helix</keyword>
<dbReference type="InterPro" id="IPR017473">
    <property type="entry name" value="Undecaprenyl-P_gluc_Ptfrase"/>
</dbReference>